<protein>
    <submittedName>
        <fullName evidence="2">Uncharacterized protein</fullName>
    </submittedName>
</protein>
<feature type="compositionally biased region" description="Basic and acidic residues" evidence="1">
    <location>
        <begin position="385"/>
        <end position="394"/>
    </location>
</feature>
<evidence type="ECO:0000313" key="2">
    <source>
        <dbReference type="EMBL" id="KAJ5248766.1"/>
    </source>
</evidence>
<dbReference type="RefSeq" id="XP_058335545.1">
    <property type="nucleotide sequence ID" value="XM_058469514.1"/>
</dbReference>
<accession>A0A9W9U090</accession>
<dbReference type="AlphaFoldDB" id="A0A9W9U090"/>
<sequence>MSDDTETNGATAQPSVEEDFVVLEGGLDDFEEASDDEADEDASLEGSFHPQHITLEVFLKLLSCYATTLEQVHRRKAMLKLQPKPEKGSKSRAIKRAGSASANLRGALLIQKTEFNASETAHIKSEVEKMQKLDTWRYEEMPKIMDERRSKQDAVIMDKDDLIKVMDWKTRHGLPRPTLMGMVKSNQPKTIIKCAKDAINGLPTVGPEDSSAFPKPSMDALQPLRGRRAPVSSDPILQRRHLSLALPPRLSQHIPDGTQNSISTTATAVSTEHSKKLAKYKRPNGELNVKYNIAEYKQLWNASWDLRQRLNREAGDESVSHNDIEKVAYVLRNIAVSGFYPGVDPTEILQAHASKQELADKAVQAERDAENAMMEKMMSKKRKREEKEKGEKSGGRNKKKKN</sequence>
<proteinExistence type="predicted"/>
<evidence type="ECO:0000256" key="1">
    <source>
        <dbReference type="SAM" id="MobiDB-lite"/>
    </source>
</evidence>
<reference evidence="2" key="1">
    <citation type="submission" date="2022-11" db="EMBL/GenBank/DDBJ databases">
        <authorList>
            <person name="Petersen C."/>
        </authorList>
    </citation>
    <scope>NUCLEOTIDE SEQUENCE</scope>
    <source>
        <strain evidence="2">IBT 19713</strain>
    </source>
</reference>
<reference evidence="2" key="2">
    <citation type="journal article" date="2023" name="IMA Fungus">
        <title>Comparative genomic study of the Penicillium genus elucidates a diverse pangenome and 15 lateral gene transfer events.</title>
        <authorList>
            <person name="Petersen C."/>
            <person name="Sorensen T."/>
            <person name="Nielsen M.R."/>
            <person name="Sondergaard T.E."/>
            <person name="Sorensen J.L."/>
            <person name="Fitzpatrick D.A."/>
            <person name="Frisvad J.C."/>
            <person name="Nielsen K.L."/>
        </authorList>
    </citation>
    <scope>NUCLEOTIDE SEQUENCE</scope>
    <source>
        <strain evidence="2">IBT 19713</strain>
    </source>
</reference>
<evidence type="ECO:0000313" key="3">
    <source>
        <dbReference type="Proteomes" id="UP001150941"/>
    </source>
</evidence>
<dbReference type="OrthoDB" id="8249012at2759"/>
<dbReference type="Proteomes" id="UP001150941">
    <property type="component" value="Unassembled WGS sequence"/>
</dbReference>
<dbReference type="GeneID" id="83196817"/>
<dbReference type="PANTHER" id="PTHR21521">
    <property type="entry name" value="AMUN, ISOFORM A"/>
    <property type="match status" value="1"/>
</dbReference>
<dbReference type="PANTHER" id="PTHR21521:SF0">
    <property type="entry name" value="AMUN, ISOFORM A"/>
    <property type="match status" value="1"/>
</dbReference>
<dbReference type="EMBL" id="JAPQKS010000001">
    <property type="protein sequence ID" value="KAJ5248766.1"/>
    <property type="molecule type" value="Genomic_DNA"/>
</dbReference>
<feature type="region of interest" description="Disordered" evidence="1">
    <location>
        <begin position="359"/>
        <end position="402"/>
    </location>
</feature>
<comment type="caution">
    <text evidence="2">The sequence shown here is derived from an EMBL/GenBank/DDBJ whole genome shotgun (WGS) entry which is preliminary data.</text>
</comment>
<gene>
    <name evidence="2" type="ORF">N7468_000217</name>
</gene>
<name>A0A9W9U090_9EURO</name>
<organism evidence="2 3">
    <name type="scientific">Penicillium chermesinum</name>
    <dbReference type="NCBI Taxonomy" id="63820"/>
    <lineage>
        <taxon>Eukaryota</taxon>
        <taxon>Fungi</taxon>
        <taxon>Dikarya</taxon>
        <taxon>Ascomycota</taxon>
        <taxon>Pezizomycotina</taxon>
        <taxon>Eurotiomycetes</taxon>
        <taxon>Eurotiomycetidae</taxon>
        <taxon>Eurotiales</taxon>
        <taxon>Aspergillaceae</taxon>
        <taxon>Penicillium</taxon>
    </lineage>
</organism>
<keyword evidence="3" id="KW-1185">Reference proteome</keyword>
<feature type="compositionally biased region" description="Basic and acidic residues" evidence="1">
    <location>
        <begin position="359"/>
        <end position="370"/>
    </location>
</feature>